<dbReference type="InterPro" id="IPR036322">
    <property type="entry name" value="WD40_repeat_dom_sf"/>
</dbReference>
<name>A0ABP7J3K5_9ACTN</name>
<proteinExistence type="predicted"/>
<dbReference type="EMBL" id="BAAAZR010000031">
    <property type="protein sequence ID" value="GAA3832785.1"/>
    <property type="molecule type" value="Genomic_DNA"/>
</dbReference>
<protein>
    <recommendedName>
        <fullName evidence="4">WD40 repeat domain-containing protein</fullName>
    </recommendedName>
</protein>
<dbReference type="Gene3D" id="2.130.10.10">
    <property type="entry name" value="YVTN repeat-like/Quinoprotein amine dehydrogenase"/>
    <property type="match status" value="1"/>
</dbReference>
<keyword evidence="1" id="KW-0853">WD repeat</keyword>
<keyword evidence="3" id="KW-1185">Reference proteome</keyword>
<comment type="caution">
    <text evidence="2">The sequence shown here is derived from an EMBL/GenBank/DDBJ whole genome shotgun (WGS) entry which is preliminary data.</text>
</comment>
<sequence>MTGHTDAVLAVACTVLDGRPVAVTGSGDDTVRIWHLAEHRLRHVVALPSATYAVALGEAGQLVCTFGNDFAIRTRQKTYGCGSFRGSELTR</sequence>
<dbReference type="Proteomes" id="UP001500888">
    <property type="component" value="Unassembled WGS sequence"/>
</dbReference>
<evidence type="ECO:0000313" key="3">
    <source>
        <dbReference type="Proteomes" id="UP001500888"/>
    </source>
</evidence>
<evidence type="ECO:0000313" key="2">
    <source>
        <dbReference type="EMBL" id="GAA3832785.1"/>
    </source>
</evidence>
<organism evidence="2 3">
    <name type="scientific">Sphaerisporangium flaviroseum</name>
    <dbReference type="NCBI Taxonomy" id="509199"/>
    <lineage>
        <taxon>Bacteria</taxon>
        <taxon>Bacillati</taxon>
        <taxon>Actinomycetota</taxon>
        <taxon>Actinomycetes</taxon>
        <taxon>Streptosporangiales</taxon>
        <taxon>Streptosporangiaceae</taxon>
        <taxon>Sphaerisporangium</taxon>
    </lineage>
</organism>
<feature type="repeat" description="WD" evidence="1">
    <location>
        <begin position="1"/>
        <end position="44"/>
    </location>
</feature>
<gene>
    <name evidence="2" type="ORF">GCM10022226_62590</name>
</gene>
<dbReference type="InterPro" id="IPR015943">
    <property type="entry name" value="WD40/YVTN_repeat-like_dom_sf"/>
</dbReference>
<dbReference type="InterPro" id="IPR001680">
    <property type="entry name" value="WD40_rpt"/>
</dbReference>
<evidence type="ECO:0000256" key="1">
    <source>
        <dbReference type="PROSITE-ProRule" id="PRU00221"/>
    </source>
</evidence>
<reference evidence="3" key="1">
    <citation type="journal article" date="2019" name="Int. J. Syst. Evol. Microbiol.">
        <title>The Global Catalogue of Microorganisms (GCM) 10K type strain sequencing project: providing services to taxonomists for standard genome sequencing and annotation.</title>
        <authorList>
            <consortium name="The Broad Institute Genomics Platform"/>
            <consortium name="The Broad Institute Genome Sequencing Center for Infectious Disease"/>
            <person name="Wu L."/>
            <person name="Ma J."/>
        </authorList>
    </citation>
    <scope>NUCLEOTIDE SEQUENCE [LARGE SCALE GENOMIC DNA]</scope>
    <source>
        <strain evidence="3">JCM 16908</strain>
    </source>
</reference>
<dbReference type="SUPFAM" id="SSF50978">
    <property type="entry name" value="WD40 repeat-like"/>
    <property type="match status" value="1"/>
</dbReference>
<dbReference type="PROSITE" id="PS50082">
    <property type="entry name" value="WD_REPEATS_2"/>
    <property type="match status" value="1"/>
</dbReference>
<accession>A0ABP7J3K5</accession>
<evidence type="ECO:0008006" key="4">
    <source>
        <dbReference type="Google" id="ProtNLM"/>
    </source>
</evidence>